<sequence>MGDAAGTVKMARNLEGNDQRSSKMWIGPSTTKRCGGRIYKDMAATYRPGHGQFQPLPGGYSSSLCIACDSSFSSCYTIRCVTTKRCTSVNGSPMTCTSSENCERIP</sequence>
<dbReference type="OrthoDB" id="1096378at2759"/>
<comment type="caution">
    <text evidence="2">The sequence shown here is derived from an EMBL/GenBank/DDBJ whole genome shotgun (WGS) entry which is preliminary data.</text>
</comment>
<dbReference type="Proteomes" id="UP000489600">
    <property type="component" value="Unassembled WGS sequence"/>
</dbReference>
<gene>
    <name evidence="2" type="ORF">ANE_LOCUS14344</name>
</gene>
<evidence type="ECO:0000313" key="2">
    <source>
        <dbReference type="EMBL" id="VVB03900.1"/>
    </source>
</evidence>
<accession>A0A565BRB0</accession>
<evidence type="ECO:0000256" key="1">
    <source>
        <dbReference type="SAM" id="MobiDB-lite"/>
    </source>
</evidence>
<feature type="region of interest" description="Disordered" evidence="1">
    <location>
        <begin position="1"/>
        <end position="29"/>
    </location>
</feature>
<dbReference type="AlphaFoldDB" id="A0A565BRB0"/>
<organism evidence="2 3">
    <name type="scientific">Arabis nemorensis</name>
    <dbReference type="NCBI Taxonomy" id="586526"/>
    <lineage>
        <taxon>Eukaryota</taxon>
        <taxon>Viridiplantae</taxon>
        <taxon>Streptophyta</taxon>
        <taxon>Embryophyta</taxon>
        <taxon>Tracheophyta</taxon>
        <taxon>Spermatophyta</taxon>
        <taxon>Magnoliopsida</taxon>
        <taxon>eudicotyledons</taxon>
        <taxon>Gunneridae</taxon>
        <taxon>Pentapetalae</taxon>
        <taxon>rosids</taxon>
        <taxon>malvids</taxon>
        <taxon>Brassicales</taxon>
        <taxon>Brassicaceae</taxon>
        <taxon>Arabideae</taxon>
        <taxon>Arabis</taxon>
    </lineage>
</organism>
<reference evidence="2" key="1">
    <citation type="submission" date="2019-07" db="EMBL/GenBank/DDBJ databases">
        <authorList>
            <person name="Dittberner H."/>
        </authorList>
    </citation>
    <scope>NUCLEOTIDE SEQUENCE [LARGE SCALE GENOMIC DNA]</scope>
</reference>
<keyword evidence="3" id="KW-1185">Reference proteome</keyword>
<proteinExistence type="predicted"/>
<dbReference type="EMBL" id="CABITT030000005">
    <property type="protein sequence ID" value="VVB03900.1"/>
    <property type="molecule type" value="Genomic_DNA"/>
</dbReference>
<evidence type="ECO:0000313" key="3">
    <source>
        <dbReference type="Proteomes" id="UP000489600"/>
    </source>
</evidence>
<protein>
    <submittedName>
        <fullName evidence="2">Uncharacterized protein</fullName>
    </submittedName>
</protein>
<name>A0A565BRB0_9BRAS</name>